<dbReference type="Proteomes" id="UP001332192">
    <property type="component" value="Chromosome"/>
</dbReference>
<accession>A0ABZ1BU20</accession>
<dbReference type="RefSeq" id="WP_324715579.1">
    <property type="nucleotide sequence ID" value="NZ_CP141615.1"/>
</dbReference>
<evidence type="ECO:0000313" key="2">
    <source>
        <dbReference type="Proteomes" id="UP001332192"/>
    </source>
</evidence>
<evidence type="ECO:0008006" key="3">
    <source>
        <dbReference type="Google" id="ProtNLM"/>
    </source>
</evidence>
<organism evidence="1 2">
    <name type="scientific">Carboxydichorda subterranea</name>
    <dbReference type="NCBI Taxonomy" id="3109565"/>
    <lineage>
        <taxon>Bacteria</taxon>
        <taxon>Bacillati</taxon>
        <taxon>Bacillota</taxon>
        <taxon>Limnochordia</taxon>
        <taxon>Limnochordales</taxon>
        <taxon>Geochordaceae</taxon>
        <taxon>Carboxydichorda</taxon>
    </lineage>
</organism>
<protein>
    <recommendedName>
        <fullName evidence="3">Glutamate decarboxylase</fullName>
    </recommendedName>
</protein>
<reference evidence="1 2" key="1">
    <citation type="journal article" date="2024" name="Front. Microbiol.">
        <title>Novel thermophilic genera Geochorda gen. nov. and Carboxydochorda gen. nov. from the deep terrestrial subsurface reveal the ecophysiological diversity in the class Limnochordia.</title>
        <authorList>
            <person name="Karnachuk O.V."/>
            <person name="Lukina A.P."/>
            <person name="Avakyan M.R."/>
            <person name="Kadnikov V.V."/>
            <person name="Begmatov S."/>
            <person name="Beletsky A.V."/>
            <person name="Vlasova K.G."/>
            <person name="Novikov A.A."/>
            <person name="Shcherbakova V.A."/>
            <person name="Mardanov A.V."/>
            <person name="Ravin N.V."/>
        </authorList>
    </citation>
    <scope>NUCLEOTIDE SEQUENCE [LARGE SCALE GENOMIC DNA]</scope>
    <source>
        <strain evidence="1 2">L945</strain>
    </source>
</reference>
<name>A0ABZ1BU20_9FIRM</name>
<gene>
    <name evidence="1" type="ORF">U7230_09355</name>
</gene>
<sequence>MGWVVVYIAPNRPVARMMRDLLRREGFLVTMRPAGGSKGEETGNIELLVPSSEARDASELLTRSLAQ</sequence>
<proteinExistence type="predicted"/>
<keyword evidence="2" id="KW-1185">Reference proteome</keyword>
<evidence type="ECO:0000313" key="1">
    <source>
        <dbReference type="EMBL" id="WRP16307.1"/>
    </source>
</evidence>
<dbReference type="EMBL" id="CP141615">
    <property type="protein sequence ID" value="WRP16307.1"/>
    <property type="molecule type" value="Genomic_DNA"/>
</dbReference>